<reference evidence="1 2" key="1">
    <citation type="journal article" date="2022" name="Nat. Plants">
        <title>Genomes of leafy and leafless Platanthera orchids illuminate the evolution of mycoheterotrophy.</title>
        <authorList>
            <person name="Li M.H."/>
            <person name="Liu K.W."/>
            <person name="Li Z."/>
            <person name="Lu H.C."/>
            <person name="Ye Q.L."/>
            <person name="Zhang D."/>
            <person name="Wang J.Y."/>
            <person name="Li Y.F."/>
            <person name="Zhong Z.M."/>
            <person name="Liu X."/>
            <person name="Yu X."/>
            <person name="Liu D.K."/>
            <person name="Tu X.D."/>
            <person name="Liu B."/>
            <person name="Hao Y."/>
            <person name="Liao X.Y."/>
            <person name="Jiang Y.T."/>
            <person name="Sun W.H."/>
            <person name="Chen J."/>
            <person name="Chen Y.Q."/>
            <person name="Ai Y."/>
            <person name="Zhai J.W."/>
            <person name="Wu S.S."/>
            <person name="Zhou Z."/>
            <person name="Hsiao Y.Y."/>
            <person name="Wu W.L."/>
            <person name="Chen Y.Y."/>
            <person name="Lin Y.F."/>
            <person name="Hsu J.L."/>
            <person name="Li C.Y."/>
            <person name="Wang Z.W."/>
            <person name="Zhao X."/>
            <person name="Zhong W.Y."/>
            <person name="Ma X.K."/>
            <person name="Ma L."/>
            <person name="Huang J."/>
            <person name="Chen G.Z."/>
            <person name="Huang M.Z."/>
            <person name="Huang L."/>
            <person name="Peng D.H."/>
            <person name="Luo Y.B."/>
            <person name="Zou S.Q."/>
            <person name="Chen S.P."/>
            <person name="Lan S."/>
            <person name="Tsai W.C."/>
            <person name="Van de Peer Y."/>
            <person name="Liu Z.J."/>
        </authorList>
    </citation>
    <scope>NUCLEOTIDE SEQUENCE [LARGE SCALE GENOMIC DNA]</scope>
    <source>
        <strain evidence="1">Lor287</strain>
    </source>
</reference>
<dbReference type="AlphaFoldDB" id="A0AAP0BUJ2"/>
<dbReference type="GO" id="GO:0003676">
    <property type="term" value="F:nucleic acid binding"/>
    <property type="evidence" value="ECO:0007669"/>
    <property type="project" value="InterPro"/>
</dbReference>
<proteinExistence type="predicted"/>
<evidence type="ECO:0008006" key="3">
    <source>
        <dbReference type="Google" id="ProtNLM"/>
    </source>
</evidence>
<sequence length="66" mass="7618">MYPYLSRDDCYYTDTDSVVLGKPLDNEMIDSDLDSINVLKYKGPAKSMVNPEWIELQFKDHLVSLS</sequence>
<comment type="caution">
    <text evidence="1">The sequence shown here is derived from an EMBL/GenBank/DDBJ whole genome shotgun (WGS) entry which is preliminary data.</text>
</comment>
<dbReference type="SUPFAM" id="SSF56672">
    <property type="entry name" value="DNA/RNA polymerases"/>
    <property type="match status" value="1"/>
</dbReference>
<accession>A0AAP0BUJ2</accession>
<evidence type="ECO:0000313" key="2">
    <source>
        <dbReference type="Proteomes" id="UP001418222"/>
    </source>
</evidence>
<dbReference type="GO" id="GO:0000166">
    <property type="term" value="F:nucleotide binding"/>
    <property type="evidence" value="ECO:0007669"/>
    <property type="project" value="InterPro"/>
</dbReference>
<dbReference type="PROSITE" id="PS00116">
    <property type="entry name" value="DNA_POLYMERASE_B"/>
    <property type="match status" value="1"/>
</dbReference>
<gene>
    <name evidence="1" type="ORF">KSP39_PZI003389</name>
</gene>
<dbReference type="InterPro" id="IPR043502">
    <property type="entry name" value="DNA/RNA_pol_sf"/>
</dbReference>
<dbReference type="InterPro" id="IPR017964">
    <property type="entry name" value="DNA-dir_DNA_pol_B_CS"/>
</dbReference>
<dbReference type="EMBL" id="JBBWWQ010000003">
    <property type="protein sequence ID" value="KAK8951301.1"/>
    <property type="molecule type" value="Genomic_DNA"/>
</dbReference>
<keyword evidence="2" id="KW-1185">Reference proteome</keyword>
<name>A0AAP0BUJ2_9ASPA</name>
<dbReference type="Proteomes" id="UP001418222">
    <property type="component" value="Unassembled WGS sequence"/>
</dbReference>
<organism evidence="1 2">
    <name type="scientific">Platanthera zijinensis</name>
    <dbReference type="NCBI Taxonomy" id="2320716"/>
    <lineage>
        <taxon>Eukaryota</taxon>
        <taxon>Viridiplantae</taxon>
        <taxon>Streptophyta</taxon>
        <taxon>Embryophyta</taxon>
        <taxon>Tracheophyta</taxon>
        <taxon>Spermatophyta</taxon>
        <taxon>Magnoliopsida</taxon>
        <taxon>Liliopsida</taxon>
        <taxon>Asparagales</taxon>
        <taxon>Orchidaceae</taxon>
        <taxon>Orchidoideae</taxon>
        <taxon>Orchideae</taxon>
        <taxon>Orchidinae</taxon>
        <taxon>Platanthera</taxon>
    </lineage>
</organism>
<evidence type="ECO:0000313" key="1">
    <source>
        <dbReference type="EMBL" id="KAK8951301.1"/>
    </source>
</evidence>
<protein>
    <recommendedName>
        <fullName evidence="3">DNA-directed DNA polymerase</fullName>
    </recommendedName>
</protein>